<reference evidence="2" key="1">
    <citation type="submission" date="2022-06" db="EMBL/GenBank/DDBJ databases">
        <title>Draft genome sequence of Streptomyces sp. RB6PN25 isolated from peat swamp forest in Thailand.</title>
        <authorList>
            <person name="Duangmal K."/>
            <person name="Klaysubun C."/>
        </authorList>
    </citation>
    <scope>NUCLEOTIDE SEQUENCE</scope>
    <source>
        <strain evidence="2">RB6PN25</strain>
    </source>
</reference>
<sequence>METVIFLMILGAFAVMLRARRRLYVIGAWAACLVVTMMLFEYHVTSSLNLRF</sequence>
<dbReference type="Pfam" id="PF19455">
    <property type="entry name" value="DUF5993"/>
    <property type="match status" value="1"/>
</dbReference>
<accession>A0ABT1Q1I1</accession>
<dbReference type="RefSeq" id="WP_255922794.1">
    <property type="nucleotide sequence ID" value="NZ_JANFNG010000026.1"/>
</dbReference>
<dbReference type="EMBL" id="JANFNG010000026">
    <property type="protein sequence ID" value="MCQ4083792.1"/>
    <property type="molecule type" value="Genomic_DNA"/>
</dbReference>
<keyword evidence="1" id="KW-0472">Membrane</keyword>
<organism evidence="2 3">
    <name type="scientific">Streptomyces humicola</name>
    <dbReference type="NCBI Taxonomy" id="2953240"/>
    <lineage>
        <taxon>Bacteria</taxon>
        <taxon>Bacillati</taxon>
        <taxon>Actinomycetota</taxon>
        <taxon>Actinomycetes</taxon>
        <taxon>Kitasatosporales</taxon>
        <taxon>Streptomycetaceae</taxon>
        <taxon>Streptomyces</taxon>
    </lineage>
</organism>
<keyword evidence="3" id="KW-1185">Reference proteome</keyword>
<proteinExistence type="predicted"/>
<protein>
    <submittedName>
        <fullName evidence="2">DUF5993 family protein</fullName>
    </submittedName>
</protein>
<dbReference type="Proteomes" id="UP001057702">
    <property type="component" value="Unassembled WGS sequence"/>
</dbReference>
<feature type="transmembrane region" description="Helical" evidence="1">
    <location>
        <begin position="24"/>
        <end position="44"/>
    </location>
</feature>
<comment type="caution">
    <text evidence="2">The sequence shown here is derived from an EMBL/GenBank/DDBJ whole genome shotgun (WGS) entry which is preliminary data.</text>
</comment>
<dbReference type="InterPro" id="IPR046035">
    <property type="entry name" value="DUF5993"/>
</dbReference>
<keyword evidence="1" id="KW-1133">Transmembrane helix</keyword>
<evidence type="ECO:0000313" key="2">
    <source>
        <dbReference type="EMBL" id="MCQ4083792.1"/>
    </source>
</evidence>
<keyword evidence="1" id="KW-0812">Transmembrane</keyword>
<evidence type="ECO:0000313" key="3">
    <source>
        <dbReference type="Proteomes" id="UP001057702"/>
    </source>
</evidence>
<evidence type="ECO:0000256" key="1">
    <source>
        <dbReference type="SAM" id="Phobius"/>
    </source>
</evidence>
<name>A0ABT1Q1I1_9ACTN</name>
<gene>
    <name evidence="2" type="ORF">NGB36_25160</name>
</gene>